<feature type="transmembrane region" description="Helical" evidence="1">
    <location>
        <begin position="12"/>
        <end position="30"/>
    </location>
</feature>
<proteinExistence type="predicted"/>
<keyword evidence="1" id="KW-1133">Transmembrane helix</keyword>
<evidence type="ECO:0008006" key="4">
    <source>
        <dbReference type="Google" id="ProtNLM"/>
    </source>
</evidence>
<evidence type="ECO:0000313" key="2">
    <source>
        <dbReference type="EMBL" id="WOJ93786.1"/>
    </source>
</evidence>
<keyword evidence="1" id="KW-0472">Membrane</keyword>
<keyword evidence="3" id="KW-1185">Reference proteome</keyword>
<keyword evidence="1" id="KW-0812">Transmembrane</keyword>
<dbReference type="EMBL" id="CP136864">
    <property type="protein sequence ID" value="WOJ93786.1"/>
    <property type="molecule type" value="Genomic_DNA"/>
</dbReference>
<dbReference type="Proteomes" id="UP001626537">
    <property type="component" value="Chromosome"/>
</dbReference>
<reference evidence="2 3" key="1">
    <citation type="submission" date="2023-10" db="EMBL/GenBank/DDBJ databases">
        <title>Two novel species belonging to the OM43/NOR5 clade.</title>
        <authorList>
            <person name="Park M."/>
        </authorList>
    </citation>
    <scope>NUCLEOTIDE SEQUENCE [LARGE SCALE GENOMIC DNA]</scope>
    <source>
        <strain evidence="2 3">IMCC43200</strain>
    </source>
</reference>
<evidence type="ECO:0000313" key="3">
    <source>
        <dbReference type="Proteomes" id="UP001626537"/>
    </source>
</evidence>
<name>A0ABZ0I442_9GAMM</name>
<gene>
    <name evidence="2" type="ORF">R0135_01135</name>
</gene>
<accession>A0ABZ0I442</accession>
<sequence>MRKLTLSEWANIAEILGSAVVVLSLIFIGLELRQNTNALYTNSWQQVIDKMIDLDLSEASDETLGRVMIEGETNLGALSKEEQWRFYRVAQARLGQLEFAYLAKINGTLDEFHWGAMEGYLRHMLCMPGYVDFWEDMGSTVYHPQLYAYVEGDILNSCSKEK</sequence>
<dbReference type="RefSeq" id="WP_407348429.1">
    <property type="nucleotide sequence ID" value="NZ_CP136864.1"/>
</dbReference>
<protein>
    <recommendedName>
        <fullName evidence="4">DUF4760 domain-containing protein</fullName>
    </recommendedName>
</protein>
<evidence type="ECO:0000256" key="1">
    <source>
        <dbReference type="SAM" id="Phobius"/>
    </source>
</evidence>
<organism evidence="2 3">
    <name type="scientific">Congregibacter variabilis</name>
    <dbReference type="NCBI Taxonomy" id="3081200"/>
    <lineage>
        <taxon>Bacteria</taxon>
        <taxon>Pseudomonadati</taxon>
        <taxon>Pseudomonadota</taxon>
        <taxon>Gammaproteobacteria</taxon>
        <taxon>Cellvibrionales</taxon>
        <taxon>Halieaceae</taxon>
        <taxon>Congregibacter</taxon>
    </lineage>
</organism>